<keyword evidence="13" id="KW-1185">Reference proteome</keyword>
<dbReference type="InterPro" id="IPR036236">
    <property type="entry name" value="Znf_C2H2_sf"/>
</dbReference>
<feature type="domain" description="C2H2-type" evidence="11">
    <location>
        <begin position="92"/>
        <end position="114"/>
    </location>
</feature>
<keyword evidence="4 9" id="KW-0863">Zinc-finger</keyword>
<keyword evidence="8" id="KW-0539">Nucleus</keyword>
<feature type="compositionally biased region" description="Low complexity" evidence="10">
    <location>
        <begin position="31"/>
        <end position="63"/>
    </location>
</feature>
<feature type="domain" description="C2H2-type" evidence="11">
    <location>
        <begin position="164"/>
        <end position="192"/>
    </location>
</feature>
<dbReference type="SMART" id="SM00355">
    <property type="entry name" value="ZnF_C2H2"/>
    <property type="match status" value="3"/>
</dbReference>
<evidence type="ECO:0000313" key="13">
    <source>
        <dbReference type="Proteomes" id="UP000261380"/>
    </source>
</evidence>
<dbReference type="GO" id="GO:0005634">
    <property type="term" value="C:nucleus"/>
    <property type="evidence" value="ECO:0007669"/>
    <property type="project" value="UniProtKB-SubCell"/>
</dbReference>
<feature type="region of interest" description="Disordered" evidence="10">
    <location>
        <begin position="1"/>
        <end position="71"/>
    </location>
</feature>
<dbReference type="InterPro" id="IPR013087">
    <property type="entry name" value="Znf_C2H2_type"/>
</dbReference>
<evidence type="ECO:0000256" key="3">
    <source>
        <dbReference type="ARBA" id="ARBA00022737"/>
    </source>
</evidence>
<evidence type="ECO:0000256" key="9">
    <source>
        <dbReference type="PROSITE-ProRule" id="PRU00042"/>
    </source>
</evidence>
<keyword evidence="5" id="KW-0862">Zinc</keyword>
<dbReference type="SUPFAM" id="SSF57667">
    <property type="entry name" value="beta-beta-alpha zinc fingers"/>
    <property type="match status" value="2"/>
</dbReference>
<evidence type="ECO:0000256" key="5">
    <source>
        <dbReference type="ARBA" id="ARBA00022833"/>
    </source>
</evidence>
<organism evidence="12 13">
    <name type="scientific">Xiphophorus couchianus</name>
    <name type="common">Monterrey platyfish</name>
    <dbReference type="NCBI Taxonomy" id="32473"/>
    <lineage>
        <taxon>Eukaryota</taxon>
        <taxon>Metazoa</taxon>
        <taxon>Chordata</taxon>
        <taxon>Craniata</taxon>
        <taxon>Vertebrata</taxon>
        <taxon>Euteleostomi</taxon>
        <taxon>Actinopterygii</taxon>
        <taxon>Neopterygii</taxon>
        <taxon>Teleostei</taxon>
        <taxon>Neoteleostei</taxon>
        <taxon>Acanthomorphata</taxon>
        <taxon>Ovalentaria</taxon>
        <taxon>Atherinomorphae</taxon>
        <taxon>Cyprinodontiformes</taxon>
        <taxon>Poeciliidae</taxon>
        <taxon>Poeciliinae</taxon>
        <taxon>Xiphophorus</taxon>
    </lineage>
</organism>
<dbReference type="Proteomes" id="UP000261380">
    <property type="component" value="Unplaced"/>
</dbReference>
<reference evidence="12" key="1">
    <citation type="submission" date="2025-08" db="UniProtKB">
        <authorList>
            <consortium name="Ensembl"/>
        </authorList>
    </citation>
    <scope>IDENTIFICATION</scope>
</reference>
<protein>
    <recommendedName>
        <fullName evidence="11">C2H2-type domain-containing protein</fullName>
    </recommendedName>
</protein>
<keyword evidence="7" id="KW-0804">Transcription</keyword>
<evidence type="ECO:0000256" key="4">
    <source>
        <dbReference type="ARBA" id="ARBA00022771"/>
    </source>
</evidence>
<name>A0A3B5MLX5_9TELE</name>
<evidence type="ECO:0000256" key="1">
    <source>
        <dbReference type="ARBA" id="ARBA00004123"/>
    </source>
</evidence>
<dbReference type="AlphaFoldDB" id="A0A3B5MLX5"/>
<feature type="region of interest" description="Disordered" evidence="10">
    <location>
        <begin position="112"/>
        <end position="131"/>
    </location>
</feature>
<comment type="subcellular location">
    <subcellularLocation>
        <location evidence="1">Nucleus</location>
    </subcellularLocation>
</comment>
<proteinExistence type="predicted"/>
<evidence type="ECO:0000256" key="7">
    <source>
        <dbReference type="ARBA" id="ARBA00023163"/>
    </source>
</evidence>
<feature type="domain" description="C2H2-type" evidence="11">
    <location>
        <begin position="136"/>
        <end position="163"/>
    </location>
</feature>
<evidence type="ECO:0000256" key="2">
    <source>
        <dbReference type="ARBA" id="ARBA00022723"/>
    </source>
</evidence>
<evidence type="ECO:0000256" key="6">
    <source>
        <dbReference type="ARBA" id="ARBA00023015"/>
    </source>
</evidence>
<dbReference type="Pfam" id="PF00096">
    <property type="entry name" value="zf-C2H2"/>
    <property type="match status" value="2"/>
</dbReference>
<dbReference type="PROSITE" id="PS00028">
    <property type="entry name" value="ZINC_FINGER_C2H2_1"/>
    <property type="match status" value="3"/>
</dbReference>
<evidence type="ECO:0000256" key="8">
    <source>
        <dbReference type="ARBA" id="ARBA00023242"/>
    </source>
</evidence>
<dbReference type="GO" id="GO:0010468">
    <property type="term" value="P:regulation of gene expression"/>
    <property type="evidence" value="ECO:0007669"/>
    <property type="project" value="TreeGrafter"/>
</dbReference>
<reference evidence="12" key="2">
    <citation type="submission" date="2025-09" db="UniProtKB">
        <authorList>
            <consortium name="Ensembl"/>
        </authorList>
    </citation>
    <scope>IDENTIFICATION</scope>
</reference>
<dbReference type="PANTHER" id="PTHR16515:SF58">
    <property type="entry name" value="ZINC FINGER PROTEIN 22"/>
    <property type="match status" value="1"/>
</dbReference>
<evidence type="ECO:0000259" key="11">
    <source>
        <dbReference type="PROSITE" id="PS50157"/>
    </source>
</evidence>
<keyword evidence="6" id="KW-0805">Transcription regulation</keyword>
<evidence type="ECO:0000256" key="10">
    <source>
        <dbReference type="SAM" id="MobiDB-lite"/>
    </source>
</evidence>
<evidence type="ECO:0000313" key="12">
    <source>
        <dbReference type="Ensembl" id="ENSXCOP00000025409.1"/>
    </source>
</evidence>
<dbReference type="GeneTree" id="ENSGT00940000181026"/>
<dbReference type="InterPro" id="IPR050331">
    <property type="entry name" value="Zinc_finger"/>
</dbReference>
<dbReference type="PROSITE" id="PS50157">
    <property type="entry name" value="ZINC_FINGER_C2H2_2"/>
    <property type="match status" value="3"/>
</dbReference>
<accession>A0A3B5MLX5</accession>
<dbReference type="PANTHER" id="PTHR16515">
    <property type="entry name" value="PR DOMAIN ZINC FINGER PROTEIN"/>
    <property type="match status" value="1"/>
</dbReference>
<keyword evidence="3" id="KW-0677">Repeat</keyword>
<dbReference type="FunFam" id="3.30.160.60:FF:000286">
    <property type="entry name" value="Zinc finger protein 770"/>
    <property type="match status" value="1"/>
</dbReference>
<dbReference type="GO" id="GO:0008270">
    <property type="term" value="F:zinc ion binding"/>
    <property type="evidence" value="ECO:0007669"/>
    <property type="project" value="UniProtKB-KW"/>
</dbReference>
<keyword evidence="2" id="KW-0479">Metal-binding</keyword>
<dbReference type="Gene3D" id="3.30.160.60">
    <property type="entry name" value="Classic Zinc Finger"/>
    <property type="match status" value="3"/>
</dbReference>
<dbReference type="Ensembl" id="ENSXCOT00000025716.1">
    <property type="protein sequence ID" value="ENSXCOP00000025409.1"/>
    <property type="gene ID" value="ENSXCOG00000018980.1"/>
</dbReference>
<sequence length="219" mass="23457">MGRFDFTGSSSGGAAGVIGVTPAPPPPPLHPGLSVPQPSPGPSSSSPSPSTSASASNNPSGSTAVPLVGQSDPRSLHQQFSCMLAPEPEPLYHCGECGKTFTHLSSLRRHLRSHGLTPESQSRKSDCNSPSPERIFCCGECGKRFKKRGHLIQHSVTHSENRPFVCSILCGKMFREPFHLTKHLTVHSAPGKNACMHGETPYMLHKVGIQIQDLHPDEL</sequence>